<feature type="domain" description="O-GlcNAc transferase C-terminal" evidence="10">
    <location>
        <begin position="2195"/>
        <end position="2388"/>
    </location>
</feature>
<dbReference type="Pfam" id="PF13414">
    <property type="entry name" value="TPR_11"/>
    <property type="match status" value="1"/>
</dbReference>
<dbReference type="STRING" id="1860102.ACCAA_130152"/>
<dbReference type="Gene3D" id="1.25.40.10">
    <property type="entry name" value="Tetratricopeptide repeat domain"/>
    <property type="match status" value="17"/>
</dbReference>
<comment type="similarity">
    <text evidence="2">Belongs to the glycosyltransferase 41 family. O-GlcNAc transferase subfamily.</text>
</comment>
<feature type="repeat" description="TPR" evidence="8">
    <location>
        <begin position="1416"/>
        <end position="1449"/>
    </location>
</feature>
<feature type="repeat" description="TPR" evidence="8">
    <location>
        <begin position="1348"/>
        <end position="1381"/>
    </location>
</feature>
<dbReference type="EC" id="2.4.1.255" evidence="3"/>
<keyword evidence="12" id="KW-1185">Reference proteome</keyword>
<evidence type="ECO:0000256" key="7">
    <source>
        <dbReference type="ARBA" id="ARBA00022803"/>
    </source>
</evidence>
<proteinExistence type="inferred from homology"/>
<evidence type="ECO:0000256" key="4">
    <source>
        <dbReference type="ARBA" id="ARBA00022676"/>
    </source>
</evidence>
<feature type="repeat" description="TPR" evidence="8">
    <location>
        <begin position="1280"/>
        <end position="1313"/>
    </location>
</feature>
<feature type="domain" description="O-GlcNAc transferase C-terminal" evidence="10">
    <location>
        <begin position="1667"/>
        <end position="1835"/>
    </location>
</feature>
<keyword evidence="6" id="KW-0677">Repeat</keyword>
<dbReference type="EMBL" id="FLQX01000035">
    <property type="protein sequence ID" value="SBT04220.1"/>
    <property type="molecule type" value="Genomic_DNA"/>
</dbReference>
<evidence type="ECO:0000256" key="1">
    <source>
        <dbReference type="ARBA" id="ARBA00004922"/>
    </source>
</evidence>
<feature type="repeat" description="TPR" evidence="8">
    <location>
        <begin position="1246"/>
        <end position="1279"/>
    </location>
</feature>
<keyword evidence="4" id="KW-0328">Glycosyltransferase</keyword>
<feature type="repeat" description="TPR" evidence="8">
    <location>
        <begin position="482"/>
        <end position="515"/>
    </location>
</feature>
<protein>
    <recommendedName>
        <fullName evidence="3">protein O-GlcNAc transferase</fullName>
        <ecNumber evidence="3">2.4.1.255</ecNumber>
    </recommendedName>
</protein>
<dbReference type="InterPro" id="IPR029489">
    <property type="entry name" value="OGT/SEC/SPY_C"/>
</dbReference>
<feature type="region of interest" description="Disordered" evidence="9">
    <location>
        <begin position="1917"/>
        <end position="1954"/>
    </location>
</feature>
<dbReference type="GO" id="GO:0097363">
    <property type="term" value="F:protein O-acetylglucosaminyltransferase activity"/>
    <property type="evidence" value="ECO:0007669"/>
    <property type="project" value="UniProtKB-EC"/>
</dbReference>
<evidence type="ECO:0000313" key="11">
    <source>
        <dbReference type="EMBL" id="SBT04220.1"/>
    </source>
</evidence>
<evidence type="ECO:0000256" key="2">
    <source>
        <dbReference type="ARBA" id="ARBA00005386"/>
    </source>
</evidence>
<feature type="repeat" description="TPR" evidence="8">
    <location>
        <begin position="312"/>
        <end position="345"/>
    </location>
</feature>
<dbReference type="PROSITE" id="PS50293">
    <property type="entry name" value="TPR_REGION"/>
    <property type="match status" value="6"/>
</dbReference>
<feature type="domain" description="O-GlcNAc transferase C-terminal" evidence="10">
    <location>
        <begin position="2409"/>
        <end position="2576"/>
    </location>
</feature>
<dbReference type="Pfam" id="PF13181">
    <property type="entry name" value="TPR_8"/>
    <property type="match status" value="1"/>
</dbReference>
<dbReference type="InterPro" id="IPR051939">
    <property type="entry name" value="Glycosyltr_41/O-GlcNAc_trsf"/>
</dbReference>
<dbReference type="PROSITE" id="PS50005">
    <property type="entry name" value="TPR"/>
    <property type="match status" value="18"/>
</dbReference>
<feature type="compositionally biased region" description="Basic and acidic residues" evidence="9">
    <location>
        <begin position="140"/>
        <end position="156"/>
    </location>
</feature>
<feature type="repeat" description="TPR" evidence="8">
    <location>
        <begin position="2055"/>
        <end position="2088"/>
    </location>
</feature>
<evidence type="ECO:0000256" key="8">
    <source>
        <dbReference type="PROSITE-ProRule" id="PRU00339"/>
    </source>
</evidence>
<evidence type="ECO:0000256" key="9">
    <source>
        <dbReference type="SAM" id="MobiDB-lite"/>
    </source>
</evidence>
<dbReference type="Pfam" id="PF13424">
    <property type="entry name" value="TPR_12"/>
    <property type="match status" value="4"/>
</dbReference>
<feature type="repeat" description="TPR" evidence="8">
    <location>
        <begin position="380"/>
        <end position="413"/>
    </location>
</feature>
<evidence type="ECO:0000256" key="6">
    <source>
        <dbReference type="ARBA" id="ARBA00022737"/>
    </source>
</evidence>
<dbReference type="SMART" id="SM00028">
    <property type="entry name" value="TPR"/>
    <property type="match status" value="26"/>
</dbReference>
<dbReference type="InterPro" id="IPR011990">
    <property type="entry name" value="TPR-like_helical_dom_sf"/>
</dbReference>
<feature type="region of interest" description="Disordered" evidence="9">
    <location>
        <begin position="140"/>
        <end position="163"/>
    </location>
</feature>
<organism evidence="11 12">
    <name type="scientific">Candidatus Accumulibacter aalborgensis</name>
    <dbReference type="NCBI Taxonomy" id="1860102"/>
    <lineage>
        <taxon>Bacteria</taxon>
        <taxon>Pseudomonadati</taxon>
        <taxon>Pseudomonadota</taxon>
        <taxon>Betaproteobacteria</taxon>
        <taxon>Candidatus Accumulibacter</taxon>
    </lineage>
</organism>
<sequence length="2616" mass="287674">MPNRWTTSLIHSKSTQGMAPSVTLDEALAQALATALACQAAGCLCEAEQLYRAIVQARPDHPQANHQLGLLEVQRQQPAAGLAHFLAAVEGSPESSQYWLSYIDALLLAGQTDTAQQVLALGRQHGLAGEALDSLVKRLTDSKAERPSGKTAESRPAKASKKAFRKMTVGRNAKPSTQEESALVGLFNIGRYSEGESLARALTERYPDHGFGWKVLGAMLTLQGRDTEALPAMRHAARLLPRDEQVQSNLGLVLAEMGQLSDAEACHRRALKIRRDFPEAHYNLGNVLSLRGLHREAETSYRSAVALKPDFSLAHCQLGNVLRDEGRLAEAEAACRRALTLQPELSEAHNNLGTILKAQGRLDEAESSYRRALAIKPDQAEIHNNLGEMLRELGRLTEAENALRRALECKPDLAVAYSNLGNTLATQGRFAEAEAACRQALSYKPDLPEALAILGLALGGQERLSEAEASFRRVLKYQPDFAEAHHNLGHILRAQGRLSEAEASFRRTLELQPNLAAAFHNLGVTLTEQGRYAEAETACRQSLTIADDPVVLSALLFCLSHNEAIDAEALFAEHCRFGEQFEAPLRADWPRHPNRKDPDRCLQIGFVSADLRSHAVANFIEPVLAELAKYRQLSLHAYANHAVEDHVTQRLREHVAHWHPVAGMSESALAEAIRDDAIDILIDLSGHTAHHRLLTFARKPAPIQASWIGYPGTTGLPAMDYYLADRFLLPAGEFDSQFTEKIVRLPAGAPFLPFAGAPPVGPLPALSQGHITFGSFNRPTKISPAMVALWSQLLTALPNSRMLLGAMPQEGQADHLIDDFARHGISRERLSFHPRCDMQGYLELHQQVDICLDTFPYAGGTTTFHALWMGVPTLTLAGRTMPGRTGAAILGQLGLGAFISHNANEFVAQGIACTADLAALARLRAELRERLGQSAMGQPNLIAAGLERALRIMWQRWCDELPAETFEVRAQEARHGFNGEQNMPPAVTLDEALTQAFEKAVAYQNSGQLSEAEQLYQAILKTQPNHPRANHQLGLLELQRQQPATGLPHLMAALEACPEFSQYWLSALDALLLLGQVDTARQMLVLGQQHGLTGDAVDSLVLRLVENGPEREPPIAKTAMPLPGKPGNKPSTKRTAAGRSQESSADEMKTLLALFHAGHYSEGEALARAQTERYPRQGFGWKVLGAMLKSQGRDMEALEAMLQAARLLPRDEQVQDNLGQVLADMGQLSEAETCHRRALKIRRDFPEAHYNLGNVLNAQGHLQEAVASYRRAVVLKPGFPLAHYNLGNALMNQNRLSEAETAYRRTLALQPDLVEAHNNLGTILKVKGRLDEAETSYRRALTLKPYQAVTHYNLGNILSSQNRLAEAEAAWRTALDCKPDFPEVLVVLGSALNEQERLCEAEACFRRSLELQPDQADALLSLGVALNKLGRYSEAEAACRQSMVIQPDYDLAHSALLFCLSHNEAIDADVLFAEHCRFGEQFEAPLRANWPLHPNRKDPDRCLQIGFVSADLRHHAVANFIEPVLAELAKYRQLSLHAYANHSLEDHVTQRLREHVAHWHPVAGMSELALAEAISDDAIDILIDLSGHTAHHRLLTFARKPAPIQASWIGYPGTTGLQAMDYYLADRFLLPVGEFDGQFTEKIVRLPAGAPFLPFAGAPPVGPLPALSQRHITFGSFNRMTKISPSVVALWSQLLTALPNSRILLGAMPPEGQVEHLIDDFAHHGVTRERLSFHPRCDMQGYLELHQQVDICLDTFPYAGGTTTFHALWMGVPTLTLAGRTMPGRTGAAILSHVGLTAFIARNAREFVAQGIACSADLATLARLRAELRERLGQSAMGQPDLIAAGLERALRLMWQRWCDKLPAETFEVRAPELQQGLSAAQNTPAVVMREEATARSFDKVPTCNRVGPVDAFAPHLADSVPDQPASALSPRPVRPDNKLAGKRATGRSKEPAAEEVNTLVTLFHAGHYREGEVLARALTERFPEHGFGWKVLGAMLKSQGRDTEALPAMRHAARLLPRDAQVQSNLGLVLAEMDQLSEAEACHRHALKIKPNFPEAHYNLGNVLHAQRLPRDAEACYRHALTLEPDYAKAHNNLGAMLRELGRLTEAERALRRALECSPDFAKAHANLGSTLGDQGRLAEAETCFRRALRIEPDLVDASVNLALTLTQSGRYAEAEAASRQALQIQPDYVLAYSNLLFYLSHDEAVDAAELFAEHCRFGEQFEAPLRADWPRHPNRKDPDRCLQIGVVSADLYHHAVASFIEPVLAELAKYPQLSLHAYSNCAVEDHVTQRIRGHVAHWHAIAGMTDAGVAEKIREDGIDILIDLNGHTGHHRLLAFARKPAPIQVTWIGYPGTTGLQAMDYYLSDPFFLPRGEFDGQFTEKIVYLPCCSPFQPFADAPLIGPLPALSQGHVTFGSFNRPTKISASVIALWSRLLAAVPDSRMLLGAMPPDGRVEQLIDDFARHGIGNDRLSFHPRSTMSNYLDLHQRVDICLDTFPYNGGTTTFHALWMGVPTLTLAGGTFPGQTGAGILGHVGLPAFITRNATEFVERGATLAADLPLLAGLRNELRERLARSAFGEPVLIAAALERALRGMWQRWCHDLPAESFEVRRQDLP</sequence>
<dbReference type="SUPFAM" id="SSF48452">
    <property type="entry name" value="TPR-like"/>
    <property type="match status" value="6"/>
</dbReference>
<evidence type="ECO:0000256" key="5">
    <source>
        <dbReference type="ARBA" id="ARBA00022679"/>
    </source>
</evidence>
<dbReference type="PANTHER" id="PTHR44835">
    <property type="entry name" value="UDP-N-ACETYLGLUCOSAMINE--PEPTIDE N-ACETYLGLUCOSAMINYLTRANSFERASE SPINDLY-RELATED"/>
    <property type="match status" value="1"/>
</dbReference>
<name>A0A1A8XGC1_9PROT</name>
<feature type="domain" description="O-GlcNAc transferase C-terminal" evidence="10">
    <location>
        <begin position="555"/>
        <end position="746"/>
    </location>
</feature>
<feature type="repeat" description="TPR" evidence="8">
    <location>
        <begin position="346"/>
        <end position="379"/>
    </location>
</feature>
<feature type="repeat" description="TPR" evidence="8">
    <location>
        <begin position="2123"/>
        <end position="2156"/>
    </location>
</feature>
<keyword evidence="7 8" id="KW-0802">TPR repeat</keyword>
<gene>
    <name evidence="11" type="ORF">ACCAA_130152</name>
</gene>
<feature type="repeat" description="TPR" evidence="8">
    <location>
        <begin position="448"/>
        <end position="481"/>
    </location>
</feature>
<feature type="repeat" description="TPR" evidence="8">
    <location>
        <begin position="414"/>
        <end position="447"/>
    </location>
</feature>
<dbReference type="PANTHER" id="PTHR44835:SF1">
    <property type="entry name" value="PROTEIN O-GLCNAC TRANSFERASE"/>
    <property type="match status" value="1"/>
</dbReference>
<feature type="repeat" description="TPR" evidence="8">
    <location>
        <begin position="1382"/>
        <end position="1415"/>
    </location>
</feature>
<reference evidence="12" key="1">
    <citation type="submission" date="2016-06" db="EMBL/GenBank/DDBJ databases">
        <authorList>
            <person name="McIlroy S.J."/>
            <person name="Karst S.M."/>
            <person name="Albertsen M."/>
        </authorList>
    </citation>
    <scope>NUCLEOTIDE SEQUENCE [LARGE SCALE GENOMIC DNA]</scope>
</reference>
<dbReference type="Pfam" id="PF13432">
    <property type="entry name" value="TPR_16"/>
    <property type="match status" value="5"/>
</dbReference>
<evidence type="ECO:0000313" key="12">
    <source>
        <dbReference type="Proteomes" id="UP000199169"/>
    </source>
</evidence>
<feature type="domain" description="O-GlcNAc transferase C-terminal" evidence="10">
    <location>
        <begin position="766"/>
        <end position="935"/>
    </location>
</feature>
<keyword evidence="5" id="KW-0808">Transferase</keyword>
<evidence type="ECO:0000259" key="10">
    <source>
        <dbReference type="Pfam" id="PF13844"/>
    </source>
</evidence>
<comment type="pathway">
    <text evidence="1">Protein modification; protein glycosylation.</text>
</comment>
<feature type="region of interest" description="Disordered" evidence="9">
    <location>
        <begin position="1111"/>
        <end position="1144"/>
    </location>
</feature>
<feature type="domain" description="O-GlcNAc transferase C-terminal" evidence="10">
    <location>
        <begin position="1453"/>
        <end position="1647"/>
    </location>
</feature>
<dbReference type="Proteomes" id="UP000199169">
    <property type="component" value="Unassembled WGS sequence"/>
</dbReference>
<feature type="repeat" description="TPR" evidence="8">
    <location>
        <begin position="1314"/>
        <end position="1347"/>
    </location>
</feature>
<feature type="repeat" description="TPR" evidence="8">
    <location>
        <begin position="2021"/>
        <end position="2054"/>
    </location>
</feature>
<dbReference type="Pfam" id="PF13844">
    <property type="entry name" value="Glyco_transf_41"/>
    <property type="match status" value="6"/>
</dbReference>
<feature type="compositionally biased region" description="Polar residues" evidence="9">
    <location>
        <begin position="1129"/>
        <end position="1143"/>
    </location>
</feature>
<dbReference type="Gene3D" id="3.40.50.2000">
    <property type="entry name" value="Glycogen Phosphorylase B"/>
    <property type="match status" value="3"/>
</dbReference>
<feature type="repeat" description="TPR" evidence="8">
    <location>
        <begin position="278"/>
        <end position="311"/>
    </location>
</feature>
<accession>A0A1A8XGC1</accession>
<dbReference type="Gene3D" id="3.40.50.11380">
    <property type="match status" value="3"/>
</dbReference>
<feature type="repeat" description="TPR" evidence="8">
    <location>
        <begin position="2089"/>
        <end position="2122"/>
    </location>
</feature>
<evidence type="ECO:0000256" key="3">
    <source>
        <dbReference type="ARBA" id="ARBA00011970"/>
    </source>
</evidence>
<feature type="repeat" description="TPR" evidence="8">
    <location>
        <begin position="2157"/>
        <end position="2190"/>
    </location>
</feature>
<dbReference type="InterPro" id="IPR019734">
    <property type="entry name" value="TPR_rpt"/>
</dbReference>